<proteinExistence type="predicted"/>
<dbReference type="EMBL" id="BMQL01000018">
    <property type="protein sequence ID" value="GGR15259.1"/>
    <property type="molecule type" value="Genomic_DNA"/>
</dbReference>
<comment type="caution">
    <text evidence="2">The sequence shown here is derived from an EMBL/GenBank/DDBJ whole genome shotgun (WGS) entry which is preliminary data.</text>
</comment>
<keyword evidence="3" id="KW-1185">Reference proteome</keyword>
<organism evidence="2 3">
    <name type="scientific">Deinococcus ruber</name>
    <dbReference type="NCBI Taxonomy" id="1848197"/>
    <lineage>
        <taxon>Bacteria</taxon>
        <taxon>Thermotogati</taxon>
        <taxon>Deinococcota</taxon>
        <taxon>Deinococci</taxon>
        <taxon>Deinococcales</taxon>
        <taxon>Deinococcaceae</taxon>
        <taxon>Deinococcus</taxon>
    </lineage>
</organism>
<keyword evidence="1" id="KW-0472">Membrane</keyword>
<gene>
    <name evidence="2" type="ORF">GCM10008957_29990</name>
</gene>
<feature type="transmembrane region" description="Helical" evidence="1">
    <location>
        <begin position="58"/>
        <end position="76"/>
    </location>
</feature>
<protein>
    <submittedName>
        <fullName evidence="2">Uncharacterized protein</fullName>
    </submittedName>
</protein>
<name>A0A918F9Y4_9DEIO</name>
<dbReference type="AlphaFoldDB" id="A0A918F9Y4"/>
<reference evidence="2" key="2">
    <citation type="submission" date="2020-09" db="EMBL/GenBank/DDBJ databases">
        <authorList>
            <person name="Sun Q."/>
            <person name="Ohkuma M."/>
        </authorList>
    </citation>
    <scope>NUCLEOTIDE SEQUENCE</scope>
    <source>
        <strain evidence="2">JCM 31311</strain>
    </source>
</reference>
<sequence>MFDVRSKSRLIFLLACFVPTIGALLRAGAWLPFLGALVLGCVLGAGVRPVAKTDEGAMLLQMLCIAVWTGNLLLFTDDTARRLLDVTTLAVNVVALWPDDPDDLLKRHLLLLKKVTRSWSSGIPLHS</sequence>
<evidence type="ECO:0000256" key="1">
    <source>
        <dbReference type="SAM" id="Phobius"/>
    </source>
</evidence>
<evidence type="ECO:0000313" key="2">
    <source>
        <dbReference type="EMBL" id="GGR15259.1"/>
    </source>
</evidence>
<reference evidence="2" key="1">
    <citation type="journal article" date="2014" name="Int. J. Syst. Evol. Microbiol.">
        <title>Complete genome sequence of Corynebacterium casei LMG S-19264T (=DSM 44701T), isolated from a smear-ripened cheese.</title>
        <authorList>
            <consortium name="US DOE Joint Genome Institute (JGI-PGF)"/>
            <person name="Walter F."/>
            <person name="Albersmeier A."/>
            <person name="Kalinowski J."/>
            <person name="Ruckert C."/>
        </authorList>
    </citation>
    <scope>NUCLEOTIDE SEQUENCE</scope>
    <source>
        <strain evidence="2">JCM 31311</strain>
    </source>
</reference>
<keyword evidence="1" id="KW-0812">Transmembrane</keyword>
<dbReference type="Proteomes" id="UP000603865">
    <property type="component" value="Unassembled WGS sequence"/>
</dbReference>
<keyword evidence="1" id="KW-1133">Transmembrane helix</keyword>
<evidence type="ECO:0000313" key="3">
    <source>
        <dbReference type="Proteomes" id="UP000603865"/>
    </source>
</evidence>
<accession>A0A918F9Y4</accession>
<dbReference type="RefSeq" id="WP_189091333.1">
    <property type="nucleotide sequence ID" value="NZ_BMQL01000018.1"/>
</dbReference>